<gene>
    <name evidence="5" type="ORF">ABSH63_11450</name>
</gene>
<dbReference type="PROSITE" id="PS51898">
    <property type="entry name" value="TYR_RECOMBINASE"/>
    <property type="match status" value="1"/>
</dbReference>
<dbReference type="InterPro" id="IPR010998">
    <property type="entry name" value="Integrase_recombinase_N"/>
</dbReference>
<dbReference type="InterPro" id="IPR011010">
    <property type="entry name" value="DNA_brk_join_enz"/>
</dbReference>
<dbReference type="SUPFAM" id="SSF56349">
    <property type="entry name" value="DNA breaking-rejoining enzymes"/>
    <property type="match status" value="1"/>
</dbReference>
<dbReference type="InterPro" id="IPR013762">
    <property type="entry name" value="Integrase-like_cat_sf"/>
</dbReference>
<keyword evidence="6" id="KW-1185">Reference proteome</keyword>
<organism evidence="5 6">
    <name type="scientific">Sinimarinibacterium thermocellulolyticum</name>
    <dbReference type="NCBI Taxonomy" id="3170016"/>
    <lineage>
        <taxon>Bacteria</taxon>
        <taxon>Pseudomonadati</taxon>
        <taxon>Pseudomonadota</taxon>
        <taxon>Gammaproteobacteria</taxon>
        <taxon>Nevskiales</taxon>
        <taxon>Nevskiaceae</taxon>
        <taxon>Sinimarinibacterium</taxon>
    </lineage>
</organism>
<evidence type="ECO:0000313" key="5">
    <source>
        <dbReference type="EMBL" id="MES0874617.1"/>
    </source>
</evidence>
<dbReference type="EMBL" id="JBEPIJ010000012">
    <property type="protein sequence ID" value="MES0874617.1"/>
    <property type="molecule type" value="Genomic_DNA"/>
</dbReference>
<evidence type="ECO:0000256" key="3">
    <source>
        <dbReference type="ARBA" id="ARBA00023172"/>
    </source>
</evidence>
<comment type="caution">
    <text evidence="5">The sequence shown here is derived from an EMBL/GenBank/DDBJ whole genome shotgun (WGS) entry which is preliminary data.</text>
</comment>
<name>A0ABV2ABK2_9GAMM</name>
<dbReference type="Gene3D" id="1.10.150.130">
    <property type="match status" value="1"/>
</dbReference>
<dbReference type="PANTHER" id="PTHR30349">
    <property type="entry name" value="PHAGE INTEGRASE-RELATED"/>
    <property type="match status" value="1"/>
</dbReference>
<reference evidence="5 6" key="1">
    <citation type="submission" date="2024-06" db="EMBL/GenBank/DDBJ databases">
        <authorList>
            <person name="Li Z."/>
            <person name="Jiang Y."/>
        </authorList>
    </citation>
    <scope>NUCLEOTIDE SEQUENCE [LARGE SCALE GENOMIC DNA]</scope>
    <source>
        <strain evidence="5 6">HSW-8</strain>
    </source>
</reference>
<evidence type="ECO:0000259" key="4">
    <source>
        <dbReference type="PROSITE" id="PS51898"/>
    </source>
</evidence>
<dbReference type="Gene3D" id="1.10.443.10">
    <property type="entry name" value="Intergrase catalytic core"/>
    <property type="match status" value="1"/>
</dbReference>
<keyword evidence="3" id="KW-0233">DNA recombination</keyword>
<evidence type="ECO:0000313" key="6">
    <source>
        <dbReference type="Proteomes" id="UP001465331"/>
    </source>
</evidence>
<dbReference type="PANTHER" id="PTHR30349:SF94">
    <property type="entry name" value="INTEGRASE_RECOMBINASE HI_1414-RELATED"/>
    <property type="match status" value="1"/>
</dbReference>
<dbReference type="Proteomes" id="UP001465331">
    <property type="component" value="Unassembled WGS sequence"/>
</dbReference>
<proteinExistence type="predicted"/>
<keyword evidence="1" id="KW-0229">DNA integration</keyword>
<dbReference type="InterPro" id="IPR050090">
    <property type="entry name" value="Tyrosine_recombinase_XerCD"/>
</dbReference>
<dbReference type="CDD" id="cd00796">
    <property type="entry name" value="INT_Rci_Hp1_C"/>
    <property type="match status" value="1"/>
</dbReference>
<evidence type="ECO:0000256" key="1">
    <source>
        <dbReference type="ARBA" id="ARBA00022908"/>
    </source>
</evidence>
<accession>A0ABV2ABK2</accession>
<dbReference type="InterPro" id="IPR002104">
    <property type="entry name" value="Integrase_catalytic"/>
</dbReference>
<dbReference type="RefSeq" id="WP_352889877.1">
    <property type="nucleotide sequence ID" value="NZ_JBEPIJ010000012.1"/>
</dbReference>
<keyword evidence="2" id="KW-0238">DNA-binding</keyword>
<dbReference type="Pfam" id="PF00589">
    <property type="entry name" value="Phage_integrase"/>
    <property type="match status" value="1"/>
</dbReference>
<feature type="domain" description="Tyr recombinase" evidence="4">
    <location>
        <begin position="197"/>
        <end position="369"/>
    </location>
</feature>
<evidence type="ECO:0000256" key="2">
    <source>
        <dbReference type="ARBA" id="ARBA00023125"/>
    </source>
</evidence>
<protein>
    <submittedName>
        <fullName evidence="5">Site-specific integrase</fullName>
    </submittedName>
</protein>
<sequence>MAYYKERRWEVEREYADGRKRILKQIRHDFRITLPDGRRVTRSFKTKDAGQRWVAEQERLVELGADLAGVERAKKSTLGKIIDRYMEEVAPRLRSPGAAKSCATPLRRDLGDIPLAALTPERIGKYRDDRLRQRCVRSGGKRDLPLVELDRYVKPPTVKKEMAFLARVIDVAIKSWGYRLPFGNPARGVDRPPEGDGRDRRLLPGEEDRLLVACAFNASLKLAIILAIETAARRGELCALIWGDIDFERRTLQIRAEDAGAGKTGTKRTAPLSQRAIDALTAAKPKRVKPEESVLGFKADSLSQAFDRACRRASIDGLRFHDLRHEATSRLFELGLDMMEVSAITGHKTLDMLKRYTQLRAEQIALKMDRLALQSADNASLEVQLAAVLKELRLLRQMR</sequence>